<proteinExistence type="predicted"/>
<dbReference type="InParanoid" id="A0A1X7T823"/>
<dbReference type="AlphaFoldDB" id="A0A1X7T823"/>
<accession>A0A1X7T823</accession>
<sequence>GAAIRLLTVHFNCVSQFYPSYFCWTLFNN</sequence>
<evidence type="ECO:0000313" key="1">
    <source>
        <dbReference type="EnsemblMetazoa" id="Aqu2.1.10560_001"/>
    </source>
</evidence>
<dbReference type="EnsemblMetazoa" id="Aqu2.1.10560_001">
    <property type="protein sequence ID" value="Aqu2.1.10560_001"/>
    <property type="gene ID" value="Aqu2.1.10560"/>
</dbReference>
<reference evidence="1" key="1">
    <citation type="submission" date="2017-05" db="UniProtKB">
        <authorList>
            <consortium name="EnsemblMetazoa"/>
        </authorList>
    </citation>
    <scope>IDENTIFICATION</scope>
</reference>
<protein>
    <submittedName>
        <fullName evidence="1">Uncharacterized protein</fullName>
    </submittedName>
</protein>
<name>A0A1X7T823_AMPQE</name>
<organism evidence="1">
    <name type="scientific">Amphimedon queenslandica</name>
    <name type="common">Sponge</name>
    <dbReference type="NCBI Taxonomy" id="400682"/>
    <lineage>
        <taxon>Eukaryota</taxon>
        <taxon>Metazoa</taxon>
        <taxon>Porifera</taxon>
        <taxon>Demospongiae</taxon>
        <taxon>Heteroscleromorpha</taxon>
        <taxon>Haplosclerida</taxon>
        <taxon>Niphatidae</taxon>
        <taxon>Amphimedon</taxon>
    </lineage>
</organism>